<dbReference type="Pfam" id="PF05721">
    <property type="entry name" value="PhyH"/>
    <property type="match status" value="1"/>
</dbReference>
<dbReference type="GO" id="GO:0016706">
    <property type="term" value="F:2-oxoglutarate-dependent dioxygenase activity"/>
    <property type="evidence" value="ECO:0007669"/>
    <property type="project" value="UniProtKB-ARBA"/>
</dbReference>
<evidence type="ECO:0000313" key="2">
    <source>
        <dbReference type="Proteomes" id="UP000295151"/>
    </source>
</evidence>
<keyword evidence="1" id="KW-0223">Dioxygenase</keyword>
<dbReference type="Proteomes" id="UP000295151">
    <property type="component" value="Unassembled WGS sequence"/>
</dbReference>
<dbReference type="AlphaFoldDB" id="A0A4V3FKF4"/>
<reference evidence="1 2" key="1">
    <citation type="submission" date="2019-03" db="EMBL/GenBank/DDBJ databases">
        <title>Genomic Encyclopedia of Type Strains, Phase III (KMG-III): the genomes of soil and plant-associated and newly described type strains.</title>
        <authorList>
            <person name="Whitman W."/>
        </authorList>
    </citation>
    <scope>NUCLEOTIDE SEQUENCE [LARGE SCALE GENOMIC DNA]</scope>
    <source>
        <strain evidence="1 2">VKM Ac-2575</strain>
    </source>
</reference>
<protein>
    <submittedName>
        <fullName evidence="1">Ectoine hydroxylase-related dioxygenase (Phytanoyl-CoA dioxygenase family)</fullName>
    </submittedName>
</protein>
<dbReference type="Gene3D" id="2.60.120.620">
    <property type="entry name" value="q2cbj1_9rhob like domain"/>
    <property type="match status" value="1"/>
</dbReference>
<comment type="caution">
    <text evidence="1">The sequence shown here is derived from an EMBL/GenBank/DDBJ whole genome shotgun (WGS) entry which is preliminary data.</text>
</comment>
<gene>
    <name evidence="1" type="ORF">EV138_3585</name>
</gene>
<proteinExistence type="predicted"/>
<accession>A0A4V3FKF4</accession>
<dbReference type="EMBL" id="SOCE01000001">
    <property type="protein sequence ID" value="TDU90003.1"/>
    <property type="molecule type" value="Genomic_DNA"/>
</dbReference>
<organism evidence="1 2">
    <name type="scientific">Kribbella voronezhensis</name>
    <dbReference type="NCBI Taxonomy" id="2512212"/>
    <lineage>
        <taxon>Bacteria</taxon>
        <taxon>Bacillati</taxon>
        <taxon>Actinomycetota</taxon>
        <taxon>Actinomycetes</taxon>
        <taxon>Propionibacteriales</taxon>
        <taxon>Kribbellaceae</taxon>
        <taxon>Kribbella</taxon>
    </lineage>
</organism>
<dbReference type="PANTHER" id="PTHR20883:SF49">
    <property type="entry name" value="PHYTANOYL-COA DIOXYGENASE"/>
    <property type="match status" value="1"/>
</dbReference>
<name>A0A4V3FKF4_9ACTN</name>
<dbReference type="GO" id="GO:0005506">
    <property type="term" value="F:iron ion binding"/>
    <property type="evidence" value="ECO:0007669"/>
    <property type="project" value="UniProtKB-ARBA"/>
</dbReference>
<keyword evidence="2" id="KW-1185">Reference proteome</keyword>
<dbReference type="PANTHER" id="PTHR20883">
    <property type="entry name" value="PHYTANOYL-COA DIOXYGENASE DOMAIN CONTAINING 1"/>
    <property type="match status" value="1"/>
</dbReference>
<dbReference type="RefSeq" id="WP_133979985.1">
    <property type="nucleotide sequence ID" value="NZ_SOCE01000001.1"/>
</dbReference>
<sequence length="269" mass="30208">MTLTRAELEIDYALDRASIAHFADHGFVKLRNVLSPATIAAYEPEITGKVIELNTQHLPLAERDTYGKAFLQVMNLWQDSELMLEFVSSPRLARIAAQLLGVRSVRLYHDQALYKESGGGVTPWHADQYYWPFATDRCVTAWIPLQATPLAMGPLAFAAGSQSFDHGRDLPISDESERVLQAALAEQEFPEVAEPFELGEVSYHRGWTFHHAAPNETDVPRRVMTIIYVDAEMEIVEPVNTFQQADLATWMPGNRPGDRISSPLNPVLY</sequence>
<dbReference type="OrthoDB" id="9814777at2"/>
<evidence type="ECO:0000313" key="1">
    <source>
        <dbReference type="EMBL" id="TDU90003.1"/>
    </source>
</evidence>
<dbReference type="InterPro" id="IPR008775">
    <property type="entry name" value="Phytyl_CoA_dOase-like"/>
</dbReference>
<keyword evidence="1" id="KW-0560">Oxidoreductase</keyword>
<dbReference type="SUPFAM" id="SSF51197">
    <property type="entry name" value="Clavaminate synthase-like"/>
    <property type="match status" value="1"/>
</dbReference>